<reference evidence="4" key="1">
    <citation type="submission" date="2016-10" db="EMBL/GenBank/DDBJ databases">
        <authorList>
            <person name="Varghese N."/>
            <person name="Submissions S."/>
        </authorList>
    </citation>
    <scope>NUCLEOTIDE SEQUENCE [LARGE SCALE GENOMIC DNA]</scope>
    <source>
        <strain evidence="4">Z-7934</strain>
    </source>
</reference>
<feature type="compositionally biased region" description="Basic and acidic residues" evidence="1">
    <location>
        <begin position="66"/>
        <end position="83"/>
    </location>
</feature>
<dbReference type="SUPFAM" id="SSF51126">
    <property type="entry name" value="Pectin lyase-like"/>
    <property type="match status" value="1"/>
</dbReference>
<keyword evidence="2" id="KW-0732">Signal</keyword>
<protein>
    <submittedName>
        <fullName evidence="3">Uncharacterized protein</fullName>
    </submittedName>
</protein>
<keyword evidence="4" id="KW-1185">Reference proteome</keyword>
<feature type="region of interest" description="Disordered" evidence="1">
    <location>
        <begin position="36"/>
        <end position="86"/>
    </location>
</feature>
<evidence type="ECO:0000256" key="2">
    <source>
        <dbReference type="SAM" id="SignalP"/>
    </source>
</evidence>
<gene>
    <name evidence="3" type="ORF">SAMN05192551_10214</name>
</gene>
<evidence type="ECO:0000313" key="3">
    <source>
        <dbReference type="EMBL" id="SFH65377.1"/>
    </source>
</evidence>
<evidence type="ECO:0000256" key="1">
    <source>
        <dbReference type="SAM" id="MobiDB-lite"/>
    </source>
</evidence>
<organism evidence="3 4">
    <name type="scientific">Tindallia magadiensis</name>
    <dbReference type="NCBI Taxonomy" id="69895"/>
    <lineage>
        <taxon>Bacteria</taxon>
        <taxon>Bacillati</taxon>
        <taxon>Bacillota</taxon>
        <taxon>Clostridia</taxon>
        <taxon>Peptostreptococcales</taxon>
        <taxon>Tindalliaceae</taxon>
        <taxon>Tindallia</taxon>
    </lineage>
</organism>
<dbReference type="InterPro" id="IPR011050">
    <property type="entry name" value="Pectin_lyase_fold/virulence"/>
</dbReference>
<dbReference type="Proteomes" id="UP000199287">
    <property type="component" value="Unassembled WGS sequence"/>
</dbReference>
<accession>A0A1I3BSV6</accession>
<dbReference type="AlphaFoldDB" id="A0A1I3BSV6"/>
<feature type="chain" id="PRO_5011475786" evidence="2">
    <location>
        <begin position="25"/>
        <end position="374"/>
    </location>
</feature>
<feature type="signal peptide" evidence="2">
    <location>
        <begin position="1"/>
        <end position="24"/>
    </location>
</feature>
<sequence>MKRILFISLTILLIFALIATSAQAFTPPGLLRQMDKDTSSKEVSVDQNSANELPPGLQGKGVPPGLEKRGLDLPPGLEDKRDNLPPGIQMRFIDAPKSDDLGDPEVHSVHITGYNYLLIPEEDEIVVTYKTIVKDQYGKNMSDETAIFKSLHSNDPEASDYIEGVYFDHETGELTLTSNASEEEIKIEAVSDSDDSVSGSLVVKLMITEAAFVSDAKELADAIDDDSIGLIILEADFYIDKPLTIKHPVVIEGGYGDEKFVIKANENFEGWMLTVDKENSLRLYNVLLNGAMDNNENLEGLVKVEKDADVHATNNILMNAPVGFGVWMETYDEYEDQKYEEAKQKYLDQKKFNNIDEKVVFYNEEGDILYPDWD</sequence>
<dbReference type="EMBL" id="FOQA01000002">
    <property type="protein sequence ID" value="SFH65377.1"/>
    <property type="molecule type" value="Genomic_DNA"/>
</dbReference>
<evidence type="ECO:0000313" key="4">
    <source>
        <dbReference type="Proteomes" id="UP000199287"/>
    </source>
</evidence>
<proteinExistence type="predicted"/>
<name>A0A1I3BSV6_9FIRM</name>